<protein>
    <recommendedName>
        <fullName evidence="3">HTH deoR-type domain-containing protein</fullName>
    </recommendedName>
</protein>
<keyword evidence="2" id="KW-0804">Transcription</keyword>
<evidence type="ECO:0000256" key="2">
    <source>
        <dbReference type="ARBA" id="ARBA00023163"/>
    </source>
</evidence>
<dbReference type="InterPro" id="IPR028349">
    <property type="entry name" value="PafC-like"/>
</dbReference>
<dbReference type="InterPro" id="IPR057727">
    <property type="entry name" value="WCX_dom"/>
</dbReference>
<reference evidence="4 5" key="1">
    <citation type="submission" date="2011-08" db="EMBL/GenBank/DDBJ databases">
        <title>The Genome Sequence of Clostridium hathewayi WAL-18680.</title>
        <authorList>
            <consortium name="The Broad Institute Genome Sequencing Platform"/>
            <person name="Earl A."/>
            <person name="Ward D."/>
            <person name="Feldgarden M."/>
            <person name="Gevers D."/>
            <person name="Finegold S.M."/>
            <person name="Summanen P.H."/>
            <person name="Molitoris D.R."/>
            <person name="Song M."/>
            <person name="Daigneault M."/>
            <person name="Allen-Vercoe E."/>
            <person name="Young S.K."/>
            <person name="Zeng Q."/>
            <person name="Gargeya S."/>
            <person name="Fitzgerald M."/>
            <person name="Haas B."/>
            <person name="Abouelleil A."/>
            <person name="Alvarado L."/>
            <person name="Arachchi H.M."/>
            <person name="Berlin A."/>
            <person name="Brown A."/>
            <person name="Chapman S.B."/>
            <person name="Chen Z."/>
            <person name="Dunbar C."/>
            <person name="Freedman E."/>
            <person name="Gearin G."/>
            <person name="Gellesch M."/>
            <person name="Goldberg J."/>
            <person name="Griggs A."/>
            <person name="Gujja S."/>
            <person name="Heiman D."/>
            <person name="Howarth C."/>
            <person name="Larson L."/>
            <person name="Lui A."/>
            <person name="MacDonald P.J.P."/>
            <person name="Montmayeur A."/>
            <person name="Murphy C."/>
            <person name="Neiman D."/>
            <person name="Pearson M."/>
            <person name="Priest M."/>
            <person name="Roberts A."/>
            <person name="Saif S."/>
            <person name="Shea T."/>
            <person name="Shenoy N."/>
            <person name="Sisk P."/>
            <person name="Stolte C."/>
            <person name="Sykes S."/>
            <person name="Wortman J."/>
            <person name="Nusbaum C."/>
            <person name="Birren B."/>
        </authorList>
    </citation>
    <scope>NUCLEOTIDE SEQUENCE [LARGE SCALE GENOMIC DNA]</scope>
    <source>
        <strain evidence="4 5">WAL-18680</strain>
    </source>
</reference>
<dbReference type="PIRSF" id="PIRSF016838">
    <property type="entry name" value="PafC"/>
    <property type="match status" value="1"/>
</dbReference>
<dbReference type="InterPro" id="IPR001034">
    <property type="entry name" value="DeoR_HTH"/>
</dbReference>
<evidence type="ECO:0000313" key="4">
    <source>
        <dbReference type="EMBL" id="EHI60753.1"/>
    </source>
</evidence>
<dbReference type="PROSITE" id="PS51000">
    <property type="entry name" value="HTH_DEOR_2"/>
    <property type="match status" value="1"/>
</dbReference>
<comment type="caution">
    <text evidence="4">The sequence shown here is derived from an EMBL/GenBank/DDBJ whole genome shotgun (WGS) entry which is preliminary data.</text>
</comment>
<gene>
    <name evidence="4" type="ORF">HMPREF9473_01317</name>
</gene>
<accession>G5ICK7</accession>
<dbReference type="Pfam" id="PF25583">
    <property type="entry name" value="WCX"/>
    <property type="match status" value="1"/>
</dbReference>
<evidence type="ECO:0000256" key="1">
    <source>
        <dbReference type="ARBA" id="ARBA00023015"/>
    </source>
</evidence>
<organism evidence="4 5">
    <name type="scientific">Hungatella hathewayi WAL-18680</name>
    <dbReference type="NCBI Taxonomy" id="742737"/>
    <lineage>
        <taxon>Bacteria</taxon>
        <taxon>Bacillati</taxon>
        <taxon>Bacillota</taxon>
        <taxon>Clostridia</taxon>
        <taxon>Lachnospirales</taxon>
        <taxon>Lachnospiraceae</taxon>
        <taxon>Hungatella</taxon>
    </lineage>
</organism>
<name>G5ICK7_9FIRM</name>
<dbReference type="SUPFAM" id="SSF46785">
    <property type="entry name" value="Winged helix' DNA-binding domain"/>
    <property type="match status" value="1"/>
</dbReference>
<dbReference type="InterPro" id="IPR026881">
    <property type="entry name" value="WYL_dom"/>
</dbReference>
<dbReference type="HOGENOM" id="CLU_041141_5_1_9"/>
<dbReference type="PANTHER" id="PTHR34580:SF1">
    <property type="entry name" value="PROTEIN PAFC"/>
    <property type="match status" value="1"/>
</dbReference>
<dbReference type="InterPro" id="IPR013196">
    <property type="entry name" value="HTH_11"/>
</dbReference>
<feature type="domain" description="HTH deoR-type" evidence="3">
    <location>
        <begin position="28"/>
        <end position="83"/>
    </location>
</feature>
<dbReference type="InterPro" id="IPR051534">
    <property type="entry name" value="CBASS_pafABC_assoc_protein"/>
</dbReference>
<dbReference type="PROSITE" id="PS52050">
    <property type="entry name" value="WYL"/>
    <property type="match status" value="1"/>
</dbReference>
<keyword evidence="5" id="KW-1185">Reference proteome</keyword>
<evidence type="ECO:0000259" key="3">
    <source>
        <dbReference type="PROSITE" id="PS51000"/>
    </source>
</evidence>
<dbReference type="InterPro" id="IPR036390">
    <property type="entry name" value="WH_DNA-bd_sf"/>
</dbReference>
<keyword evidence="1" id="KW-0805">Transcription regulation</keyword>
<proteinExistence type="predicted"/>
<dbReference type="EMBL" id="ADLN01000012">
    <property type="protein sequence ID" value="EHI60753.1"/>
    <property type="molecule type" value="Genomic_DNA"/>
</dbReference>
<dbReference type="GO" id="GO:0003700">
    <property type="term" value="F:DNA-binding transcription factor activity"/>
    <property type="evidence" value="ECO:0007669"/>
    <property type="project" value="InterPro"/>
</dbReference>
<dbReference type="AlphaFoldDB" id="G5ICK7"/>
<dbReference type="Proteomes" id="UP000005384">
    <property type="component" value="Unassembled WGS sequence"/>
</dbReference>
<dbReference type="InterPro" id="IPR036388">
    <property type="entry name" value="WH-like_DNA-bd_sf"/>
</dbReference>
<dbReference type="PATRIC" id="fig|742737.3.peg.1327"/>
<dbReference type="Pfam" id="PF08279">
    <property type="entry name" value="HTH_11"/>
    <property type="match status" value="1"/>
</dbReference>
<dbReference type="PANTHER" id="PTHR34580">
    <property type="match status" value="1"/>
</dbReference>
<dbReference type="Pfam" id="PF13280">
    <property type="entry name" value="WYL"/>
    <property type="match status" value="1"/>
</dbReference>
<sequence>MKLMIWICRSMSAWGGPGIGRRVEYIMKIDRLIGILSILLQQEKVTAPYLAEKFEVSRRTINRDIEDICKAGIPLVTTQGQNGGISIMEGYRIDRTVLTSFEMQSILAGLRSLDSVSGTNRYQQMMDKLSAGSSSVLASNAHIVIDLSSWYRTSLPPKIELLQDAIERHELVAFDYYAPGGESRRVLEPYLLTFQWTSWYVWGYCRTREDYRLFKLNRMLELLGTGEEFEPREDRHFEMDVEKVFDNQFPIRVLFPVEYKWRLIEEFGEECFRQTEDGKWLLFEGKFADEESVISWVLQFGGKAELLEPAGLRERIAGVAKTIFETYRE</sequence>
<evidence type="ECO:0000313" key="5">
    <source>
        <dbReference type="Proteomes" id="UP000005384"/>
    </source>
</evidence>
<dbReference type="Gene3D" id="1.10.10.10">
    <property type="entry name" value="Winged helix-like DNA-binding domain superfamily/Winged helix DNA-binding domain"/>
    <property type="match status" value="1"/>
</dbReference>